<reference evidence="1 2" key="1">
    <citation type="submission" date="2023-11" db="EMBL/GenBank/DDBJ databases">
        <title>Paucibacter sp. nov., isolated from fresh soil in Korea.</title>
        <authorList>
            <person name="Le N.T.T."/>
        </authorList>
    </citation>
    <scope>NUCLEOTIDE SEQUENCE [LARGE SCALE GENOMIC DNA]</scope>
    <source>
        <strain evidence="1 2">R3-3</strain>
    </source>
</reference>
<dbReference type="InterPro" id="IPR021457">
    <property type="entry name" value="DUF3108"/>
</dbReference>
<organism evidence="1 2">
    <name type="scientific">Roseateles agri</name>
    <dbReference type="NCBI Taxonomy" id="3098619"/>
    <lineage>
        <taxon>Bacteria</taxon>
        <taxon>Pseudomonadati</taxon>
        <taxon>Pseudomonadota</taxon>
        <taxon>Betaproteobacteria</taxon>
        <taxon>Burkholderiales</taxon>
        <taxon>Sphaerotilaceae</taxon>
        <taxon>Roseateles</taxon>
    </lineage>
</organism>
<comment type="caution">
    <text evidence="1">The sequence shown here is derived from an EMBL/GenBank/DDBJ whole genome shotgun (WGS) entry which is preliminary data.</text>
</comment>
<dbReference type="Proteomes" id="UP001285263">
    <property type="component" value="Unassembled WGS sequence"/>
</dbReference>
<sequence length="329" mass="36397">MASFIELGRGRSAGRWQHCPMRRASISWQHRSLPWAAALTLSAAAHAWYLGGWPDRIPQAMSTRAISARMIEPPIPVMTIPVVAMKVVTKRRASPTTAPLVEATAAPDAEGVHIAPPREWTYHLRQGDRQGIARLSWQPQDDGYHLLLTRELDGKPLPGWRSEGGLDAKQGLVPRRYATQRQGRDSQATNFRREEGLISFSASREQFALVSGVQDRLSWWLQLAARVAGAPQRFGAGGEIRITVAGLRGEPIEWIFDILGEEALVLPQQQVPAALHLRRAALGPYDGAIDVWLDPARDHLPVKLAVSTVDENGWAMELLDDTPPNTPPR</sequence>
<evidence type="ECO:0000313" key="1">
    <source>
        <dbReference type="EMBL" id="MDY0744971.1"/>
    </source>
</evidence>
<name>A0ABU5DFE2_9BURK</name>
<protein>
    <submittedName>
        <fullName evidence="1">DUF3108 domain-containing protein</fullName>
    </submittedName>
</protein>
<keyword evidence="2" id="KW-1185">Reference proteome</keyword>
<dbReference type="EMBL" id="JAXCLA010000003">
    <property type="protein sequence ID" value="MDY0744971.1"/>
    <property type="molecule type" value="Genomic_DNA"/>
</dbReference>
<accession>A0ABU5DFE2</accession>
<proteinExistence type="predicted"/>
<evidence type="ECO:0000313" key="2">
    <source>
        <dbReference type="Proteomes" id="UP001285263"/>
    </source>
</evidence>
<gene>
    <name evidence="1" type="ORF">SNE35_10655</name>
</gene>
<dbReference type="Pfam" id="PF11306">
    <property type="entry name" value="DUF3108"/>
    <property type="match status" value="1"/>
</dbReference>